<dbReference type="PRINTS" id="PR00455">
    <property type="entry name" value="HTHTETR"/>
</dbReference>
<sequence length="238" mass="25744">MTILPDLHDSPAPGRAGPAAAKAPPNKRDTLRRIAEAARREFAAKGLADARIDDIAVAAGVTKQLIYHYFRSKEELFACVLDESSAQVMEALLALELDSLPPREALRALLDAMLLPYQDRELRALAQEGIRYHETHTTPRNSFTGMAPQLNGMMRATLARGVASGDFRADVDPDLLLAMAALATTSAYVNRYTVATLAGLDVAGDAGAATWRRFAVAFVLSAVERERSTLDPLTRAAQ</sequence>
<dbReference type="SUPFAM" id="SSF48498">
    <property type="entry name" value="Tetracyclin repressor-like, C-terminal domain"/>
    <property type="match status" value="1"/>
</dbReference>
<evidence type="ECO:0000256" key="3">
    <source>
        <dbReference type="SAM" id="MobiDB-lite"/>
    </source>
</evidence>
<feature type="DNA-binding region" description="H-T-H motif" evidence="2">
    <location>
        <begin position="51"/>
        <end position="70"/>
    </location>
</feature>
<accession>A0A4P8HNH9</accession>
<evidence type="ECO:0000313" key="8">
    <source>
        <dbReference type="Proteomes" id="UP000584325"/>
    </source>
</evidence>
<dbReference type="Pfam" id="PF17938">
    <property type="entry name" value="TetR_C_29"/>
    <property type="match status" value="1"/>
</dbReference>
<reference evidence="6 7" key="1">
    <citation type="submission" date="2019-05" db="EMBL/GenBank/DDBJ databases">
        <title>Draft Genome Sequences of Six Type Strains of the Genus Massilia.</title>
        <authorList>
            <person name="Miess H."/>
            <person name="Frediansyhah A."/>
            <person name="Gross H."/>
        </authorList>
    </citation>
    <scope>NUCLEOTIDE SEQUENCE [LARGE SCALE GENOMIC DNA]</scope>
    <source>
        <strain evidence="6 7">DSMZ 26121</strain>
    </source>
</reference>
<dbReference type="PANTHER" id="PTHR30328">
    <property type="entry name" value="TRANSCRIPTIONAL REPRESSOR"/>
    <property type="match status" value="1"/>
</dbReference>
<dbReference type="InterPro" id="IPR041474">
    <property type="entry name" value="NicS_C"/>
</dbReference>
<dbReference type="InterPro" id="IPR050109">
    <property type="entry name" value="HTH-type_TetR-like_transc_reg"/>
</dbReference>
<proteinExistence type="predicted"/>
<feature type="region of interest" description="Disordered" evidence="3">
    <location>
        <begin position="1"/>
        <end position="27"/>
    </location>
</feature>
<dbReference type="GO" id="GO:0003677">
    <property type="term" value="F:DNA binding"/>
    <property type="evidence" value="ECO:0007669"/>
    <property type="project" value="UniProtKB-UniRule"/>
</dbReference>
<dbReference type="Pfam" id="PF00440">
    <property type="entry name" value="TetR_N"/>
    <property type="match status" value="1"/>
</dbReference>
<gene>
    <name evidence="6" type="ORF">FCL38_05740</name>
    <name evidence="5" type="ORF">FHS02_000753</name>
</gene>
<evidence type="ECO:0000313" key="7">
    <source>
        <dbReference type="Proteomes" id="UP000298763"/>
    </source>
</evidence>
<keyword evidence="1 2" id="KW-0238">DNA-binding</keyword>
<dbReference type="Proteomes" id="UP000584325">
    <property type="component" value="Unassembled WGS sequence"/>
</dbReference>
<protein>
    <submittedName>
        <fullName evidence="5 6">AcrR family transcriptional regulator</fullName>
    </submittedName>
</protein>
<name>A0A4P8HNH9_9BURK</name>
<evidence type="ECO:0000256" key="2">
    <source>
        <dbReference type="PROSITE-ProRule" id="PRU00335"/>
    </source>
</evidence>
<dbReference type="EMBL" id="JACHXS010000001">
    <property type="protein sequence ID" value="MBB3219966.1"/>
    <property type="molecule type" value="Genomic_DNA"/>
</dbReference>
<dbReference type="Proteomes" id="UP000298763">
    <property type="component" value="Chromosome"/>
</dbReference>
<dbReference type="Gene3D" id="1.10.357.10">
    <property type="entry name" value="Tetracycline Repressor, domain 2"/>
    <property type="match status" value="1"/>
</dbReference>
<keyword evidence="7" id="KW-1185">Reference proteome</keyword>
<dbReference type="AlphaFoldDB" id="A0A4P8HNH9"/>
<feature type="domain" description="HTH tetR-type" evidence="4">
    <location>
        <begin position="28"/>
        <end position="88"/>
    </location>
</feature>
<dbReference type="RefSeq" id="WP_137312864.1">
    <property type="nucleotide sequence ID" value="NZ_CP040017.1"/>
</dbReference>
<dbReference type="InterPro" id="IPR009057">
    <property type="entry name" value="Homeodomain-like_sf"/>
</dbReference>
<dbReference type="PANTHER" id="PTHR30328:SF54">
    <property type="entry name" value="HTH-TYPE TRANSCRIPTIONAL REPRESSOR SCO4008"/>
    <property type="match status" value="1"/>
</dbReference>
<evidence type="ECO:0000259" key="4">
    <source>
        <dbReference type="PROSITE" id="PS50977"/>
    </source>
</evidence>
<dbReference type="OrthoDB" id="9809994at2"/>
<organism evidence="5 8">
    <name type="scientific">Pseudoduganella umbonata</name>
    <dbReference type="NCBI Taxonomy" id="864828"/>
    <lineage>
        <taxon>Bacteria</taxon>
        <taxon>Pseudomonadati</taxon>
        <taxon>Pseudomonadota</taxon>
        <taxon>Betaproteobacteria</taxon>
        <taxon>Burkholderiales</taxon>
        <taxon>Oxalobacteraceae</taxon>
        <taxon>Telluria group</taxon>
        <taxon>Pseudoduganella</taxon>
    </lineage>
</organism>
<dbReference type="PROSITE" id="PS50977">
    <property type="entry name" value="HTH_TETR_2"/>
    <property type="match status" value="1"/>
</dbReference>
<feature type="compositionally biased region" description="Low complexity" evidence="3">
    <location>
        <begin position="11"/>
        <end position="24"/>
    </location>
</feature>
<evidence type="ECO:0000313" key="6">
    <source>
        <dbReference type="EMBL" id="QCP09978.1"/>
    </source>
</evidence>
<reference evidence="5 8" key="2">
    <citation type="submission" date="2020-08" db="EMBL/GenBank/DDBJ databases">
        <title>Genomic Encyclopedia of Type Strains, Phase III (KMG-III): the genomes of soil and plant-associated and newly described type strains.</title>
        <authorList>
            <person name="Whitman W."/>
        </authorList>
    </citation>
    <scope>NUCLEOTIDE SEQUENCE [LARGE SCALE GENOMIC DNA]</scope>
    <source>
        <strain evidence="5 8">CECT 7753</strain>
    </source>
</reference>
<dbReference type="InterPro" id="IPR036271">
    <property type="entry name" value="Tet_transcr_reg_TetR-rel_C_sf"/>
</dbReference>
<dbReference type="InterPro" id="IPR001647">
    <property type="entry name" value="HTH_TetR"/>
</dbReference>
<evidence type="ECO:0000256" key="1">
    <source>
        <dbReference type="ARBA" id="ARBA00023125"/>
    </source>
</evidence>
<dbReference type="SUPFAM" id="SSF46689">
    <property type="entry name" value="Homeodomain-like"/>
    <property type="match status" value="1"/>
</dbReference>
<dbReference type="EMBL" id="CP040017">
    <property type="protein sequence ID" value="QCP09978.1"/>
    <property type="molecule type" value="Genomic_DNA"/>
</dbReference>
<evidence type="ECO:0000313" key="5">
    <source>
        <dbReference type="EMBL" id="MBB3219966.1"/>
    </source>
</evidence>